<evidence type="ECO:0000313" key="1">
    <source>
        <dbReference type="EMBL" id="KAH7922327.1"/>
    </source>
</evidence>
<sequence length="164" mass="18469">MPIPQHSLLSPIIMSDPVLRTGIYNITCPILQEGSFVGRNTREDRSLRPKGIVSLPPGGQPAAWNVEQLEGGRYKLSIGGAPTGVINNALYAFLLGEPYEEWIITYRPNHRAYTIEKEDMRAGWVMPSEDDYTQIAVRPLIVGPSFPPFFPPTELWKFDRVLMD</sequence>
<name>A0ACB8B9H4_9AGAM</name>
<reference evidence="1" key="1">
    <citation type="journal article" date="2021" name="New Phytol.">
        <title>Evolutionary innovations through gain and loss of genes in the ectomycorrhizal Boletales.</title>
        <authorList>
            <person name="Wu G."/>
            <person name="Miyauchi S."/>
            <person name="Morin E."/>
            <person name="Kuo A."/>
            <person name="Drula E."/>
            <person name="Varga T."/>
            <person name="Kohler A."/>
            <person name="Feng B."/>
            <person name="Cao Y."/>
            <person name="Lipzen A."/>
            <person name="Daum C."/>
            <person name="Hundley H."/>
            <person name="Pangilinan J."/>
            <person name="Johnson J."/>
            <person name="Barry K."/>
            <person name="LaButti K."/>
            <person name="Ng V."/>
            <person name="Ahrendt S."/>
            <person name="Min B."/>
            <person name="Choi I.G."/>
            <person name="Park H."/>
            <person name="Plett J.M."/>
            <person name="Magnuson J."/>
            <person name="Spatafora J.W."/>
            <person name="Nagy L.G."/>
            <person name="Henrissat B."/>
            <person name="Grigoriev I.V."/>
            <person name="Yang Z.L."/>
            <person name="Xu J."/>
            <person name="Martin F.M."/>
        </authorList>
    </citation>
    <scope>NUCLEOTIDE SEQUENCE</scope>
    <source>
        <strain evidence="1">KUC20120723A-06</strain>
    </source>
</reference>
<gene>
    <name evidence="1" type="ORF">BV22DRAFT_1037609</name>
</gene>
<dbReference type="Proteomes" id="UP000790709">
    <property type="component" value="Unassembled WGS sequence"/>
</dbReference>
<comment type="caution">
    <text evidence="1">The sequence shown here is derived from an EMBL/GenBank/DDBJ whole genome shotgun (WGS) entry which is preliminary data.</text>
</comment>
<dbReference type="EMBL" id="MU266489">
    <property type="protein sequence ID" value="KAH7922327.1"/>
    <property type="molecule type" value="Genomic_DNA"/>
</dbReference>
<organism evidence="1 2">
    <name type="scientific">Leucogyrophana mollusca</name>
    <dbReference type="NCBI Taxonomy" id="85980"/>
    <lineage>
        <taxon>Eukaryota</taxon>
        <taxon>Fungi</taxon>
        <taxon>Dikarya</taxon>
        <taxon>Basidiomycota</taxon>
        <taxon>Agaricomycotina</taxon>
        <taxon>Agaricomycetes</taxon>
        <taxon>Agaricomycetidae</taxon>
        <taxon>Boletales</taxon>
        <taxon>Boletales incertae sedis</taxon>
        <taxon>Leucogyrophana</taxon>
    </lineage>
</organism>
<evidence type="ECO:0000313" key="2">
    <source>
        <dbReference type="Proteomes" id="UP000790709"/>
    </source>
</evidence>
<protein>
    <submittedName>
        <fullName evidence="1">Uncharacterized protein</fullName>
    </submittedName>
</protein>
<accession>A0ACB8B9H4</accession>
<keyword evidence="2" id="KW-1185">Reference proteome</keyword>
<proteinExistence type="predicted"/>